<accession>A0A1B6C7B2</accession>
<dbReference type="AlphaFoldDB" id="A0A1B6C7B2"/>
<dbReference type="EMBL" id="GEDC01027925">
    <property type="protein sequence ID" value="JAS09373.1"/>
    <property type="molecule type" value="Transcribed_RNA"/>
</dbReference>
<reference evidence="1" key="1">
    <citation type="submission" date="2015-12" db="EMBL/GenBank/DDBJ databases">
        <title>De novo transcriptome assembly of four potential Pierce s Disease insect vectors from Arizona vineyards.</title>
        <authorList>
            <person name="Tassone E.E."/>
        </authorList>
    </citation>
    <scope>NUCLEOTIDE SEQUENCE</scope>
</reference>
<proteinExistence type="predicted"/>
<gene>
    <name evidence="1" type="ORF">g.25005</name>
</gene>
<organism evidence="1">
    <name type="scientific">Clastoptera arizonana</name>
    <name type="common">Arizona spittle bug</name>
    <dbReference type="NCBI Taxonomy" id="38151"/>
    <lineage>
        <taxon>Eukaryota</taxon>
        <taxon>Metazoa</taxon>
        <taxon>Ecdysozoa</taxon>
        <taxon>Arthropoda</taxon>
        <taxon>Hexapoda</taxon>
        <taxon>Insecta</taxon>
        <taxon>Pterygota</taxon>
        <taxon>Neoptera</taxon>
        <taxon>Paraneoptera</taxon>
        <taxon>Hemiptera</taxon>
        <taxon>Auchenorrhyncha</taxon>
        <taxon>Cercopoidea</taxon>
        <taxon>Clastopteridae</taxon>
        <taxon>Clastoptera</taxon>
    </lineage>
</organism>
<name>A0A1B6C7B2_9HEMI</name>
<protein>
    <submittedName>
        <fullName evidence="1">Uncharacterized protein</fullName>
    </submittedName>
</protein>
<sequence>MNLKKDQDNTLASEVESNHWARRKVPFAIITSDSDFPELTEQELKILFTGSYQMSQAVSYLAEMMDENEKITFHYLKITPNIIKLDVRSRHINSKTYHCFIEYQPDKNDISGITRYYCDCANGRRTV</sequence>
<evidence type="ECO:0000313" key="1">
    <source>
        <dbReference type="EMBL" id="JAS09373.1"/>
    </source>
</evidence>